<dbReference type="Proteomes" id="UP000594342">
    <property type="component" value="Unassembled WGS sequence"/>
</dbReference>
<evidence type="ECO:0000256" key="1">
    <source>
        <dbReference type="SAM" id="MobiDB-lite"/>
    </source>
</evidence>
<proteinExistence type="predicted"/>
<reference evidence="3 4" key="1">
    <citation type="submission" date="2018-10" db="EMBL/GenBank/DDBJ databases">
        <authorList>
            <consortium name="IHU Genomes"/>
        </authorList>
    </citation>
    <scope>NUCLEOTIDE SEQUENCE [LARGE SCALE GENOMIC DNA]</scope>
    <source>
        <strain evidence="3 4">A1</strain>
    </source>
</reference>
<gene>
    <name evidence="3" type="ORF">YASMINEVIRUS_876</name>
</gene>
<feature type="compositionally biased region" description="Polar residues" evidence="1">
    <location>
        <begin position="305"/>
        <end position="318"/>
    </location>
</feature>
<feature type="region of interest" description="Disordered" evidence="1">
    <location>
        <begin position="295"/>
        <end position="318"/>
    </location>
</feature>
<feature type="region of interest" description="Disordered" evidence="1">
    <location>
        <begin position="387"/>
        <end position="407"/>
    </location>
</feature>
<accession>A0A5K0UAD9</accession>
<keyword evidence="4" id="KW-1185">Reference proteome</keyword>
<keyword evidence="2" id="KW-0812">Transmembrane</keyword>
<evidence type="ECO:0000256" key="2">
    <source>
        <dbReference type="SAM" id="Phobius"/>
    </source>
</evidence>
<sequence length="463" mass="51999">MNGVKISVEDIFGSSNININTPVIILRNVSREYLIPITNVVAELNTERLHRDLGHRIQFIDRFVPIGQISTINPLAYKKSSAPKKREYVVPMANIRIVHTTNTFEEVRDDVWIGVVRKNDKESRTLGTIASRGSPKTEYPVFPSTFLKRDTSQPEDADVESEMYRDVYSDDVYGRWTLNLYKFNVDKTHLKMIDSTGGISSMYIPKPVVPSDVVDVGYGDDNYKRKVYFTAQGAIVSDSNCVPPRDNMNKMTLNECNATASRVNGVPYSVNLEGIYANDDDQLALNLNESAEFMTNEPKRRRSRGSQNQQVSQDVKMSSAPYTSALSKTFKRGRKLVLREKDEPWFTDSDVVGSVASVTDPHKVTGIVDGTPIGTIIGILDGDEDETEAPYSSPCVGNEPSTGYSRLQKAEKCSGKRTKNRNENFEGESDSDASYMEHVNNVIMYVMCVIILLLLVYKFTDRK</sequence>
<name>A0A5K0UAD9_9VIRU</name>
<keyword evidence="2" id="KW-1133">Transmembrane helix</keyword>
<feature type="transmembrane region" description="Helical" evidence="2">
    <location>
        <begin position="442"/>
        <end position="460"/>
    </location>
</feature>
<keyword evidence="2" id="KW-0472">Membrane</keyword>
<organism evidence="3 4">
    <name type="scientific">Yasminevirus sp. GU-2018</name>
    <dbReference type="NCBI Taxonomy" id="2420051"/>
    <lineage>
        <taxon>Viruses</taxon>
        <taxon>Varidnaviria</taxon>
        <taxon>Bamfordvirae</taxon>
        <taxon>Nucleocytoviricota</taxon>
        <taxon>Megaviricetes</taxon>
        <taxon>Imitervirales</taxon>
        <taxon>Mimiviridae</taxon>
        <taxon>Klosneuvirinae</taxon>
        <taxon>Yasminevirus</taxon>
        <taxon>Yasminevirus saudimassiliense</taxon>
    </lineage>
</organism>
<dbReference type="EMBL" id="UPSH01000001">
    <property type="protein sequence ID" value="VBB18413.1"/>
    <property type="molecule type" value="Genomic_DNA"/>
</dbReference>
<comment type="caution">
    <text evidence="3">The sequence shown here is derived from an EMBL/GenBank/DDBJ whole genome shotgun (WGS) entry which is preliminary data.</text>
</comment>
<evidence type="ECO:0000313" key="3">
    <source>
        <dbReference type="EMBL" id="VBB18413.1"/>
    </source>
</evidence>
<protein>
    <submittedName>
        <fullName evidence="3">Uncharacterized protein</fullName>
    </submittedName>
</protein>
<evidence type="ECO:0000313" key="4">
    <source>
        <dbReference type="Proteomes" id="UP000594342"/>
    </source>
</evidence>